<dbReference type="KEGG" id="pgr:PGTG_05978"/>
<dbReference type="SMART" id="SM00360">
    <property type="entry name" value="RRM"/>
    <property type="match status" value="1"/>
</dbReference>
<feature type="domain" description="RRM" evidence="2">
    <location>
        <begin position="76"/>
        <end position="149"/>
    </location>
</feature>
<dbReference type="CDD" id="cd00590">
    <property type="entry name" value="RRM_SF"/>
    <property type="match status" value="1"/>
</dbReference>
<reference evidence="4" key="2">
    <citation type="journal article" date="2011" name="Proc. Natl. Acad. Sci. U.S.A.">
        <title>Obligate biotrophy features unraveled by the genomic analysis of rust fungi.</title>
        <authorList>
            <person name="Duplessis S."/>
            <person name="Cuomo C.A."/>
            <person name="Lin Y.-C."/>
            <person name="Aerts A."/>
            <person name="Tisserant E."/>
            <person name="Veneault-Fourrey C."/>
            <person name="Joly D.L."/>
            <person name="Hacquard S."/>
            <person name="Amselem J."/>
            <person name="Cantarel B.L."/>
            <person name="Chiu R."/>
            <person name="Coutinho P.M."/>
            <person name="Feau N."/>
            <person name="Field M."/>
            <person name="Frey P."/>
            <person name="Gelhaye E."/>
            <person name="Goldberg J."/>
            <person name="Grabherr M.G."/>
            <person name="Kodira C.D."/>
            <person name="Kohler A."/>
            <person name="Kuees U."/>
            <person name="Lindquist E.A."/>
            <person name="Lucas S.M."/>
            <person name="Mago R."/>
            <person name="Mauceli E."/>
            <person name="Morin E."/>
            <person name="Murat C."/>
            <person name="Pangilinan J.L."/>
            <person name="Park R."/>
            <person name="Pearson M."/>
            <person name="Quesneville H."/>
            <person name="Rouhier N."/>
            <person name="Sakthikumar S."/>
            <person name="Salamov A.A."/>
            <person name="Schmutz J."/>
            <person name="Selles B."/>
            <person name="Shapiro H."/>
            <person name="Tanguay P."/>
            <person name="Tuskan G.A."/>
            <person name="Henrissat B."/>
            <person name="Van de Peer Y."/>
            <person name="Rouze P."/>
            <person name="Ellis J.G."/>
            <person name="Dodds P.N."/>
            <person name="Schein J.E."/>
            <person name="Zhong S."/>
            <person name="Hamelin R.C."/>
            <person name="Grigoriev I.V."/>
            <person name="Szabo L.J."/>
            <person name="Martin F."/>
        </authorList>
    </citation>
    <scope>NUCLEOTIDE SEQUENCE [LARGE SCALE GENOMIC DNA]</scope>
    <source>
        <strain evidence="4">CRL 75-36-700-3 / race SCCL</strain>
    </source>
</reference>
<dbReference type="InterPro" id="IPR012677">
    <property type="entry name" value="Nucleotide-bd_a/b_plait_sf"/>
</dbReference>
<dbReference type="InParanoid" id="E3K686"/>
<evidence type="ECO:0000313" key="3">
    <source>
        <dbReference type="EMBL" id="EFP79657.1"/>
    </source>
</evidence>
<dbReference type="HOGENOM" id="CLU_152718_0_0_1"/>
<evidence type="ECO:0000313" key="4">
    <source>
        <dbReference type="Proteomes" id="UP000008783"/>
    </source>
</evidence>
<evidence type="ECO:0000259" key="2">
    <source>
        <dbReference type="PROSITE" id="PS50102"/>
    </source>
</evidence>
<dbReference type="RefSeq" id="XP_003324076.1">
    <property type="nucleotide sequence ID" value="XM_003324028.1"/>
</dbReference>
<keyword evidence="1" id="KW-0694">RNA-binding</keyword>
<accession>E3K686</accession>
<evidence type="ECO:0000256" key="1">
    <source>
        <dbReference type="PROSITE-ProRule" id="PRU00176"/>
    </source>
</evidence>
<dbReference type="FunCoup" id="E3K686">
    <property type="interactions" value="161"/>
</dbReference>
<dbReference type="SUPFAM" id="SSF54928">
    <property type="entry name" value="RNA-binding domain, RBD"/>
    <property type="match status" value="1"/>
</dbReference>
<dbReference type="InterPro" id="IPR000504">
    <property type="entry name" value="RRM_dom"/>
</dbReference>
<dbReference type="GO" id="GO:0003729">
    <property type="term" value="F:mRNA binding"/>
    <property type="evidence" value="ECO:0000318"/>
    <property type="project" value="GO_Central"/>
</dbReference>
<protein>
    <recommendedName>
        <fullName evidence="2">RRM domain-containing protein</fullName>
    </recommendedName>
</protein>
<gene>
    <name evidence="3" type="ORF">PGTG_05978</name>
</gene>
<dbReference type="InterPro" id="IPR035979">
    <property type="entry name" value="RBD_domain_sf"/>
</dbReference>
<dbReference type="OrthoDB" id="410044at2759"/>
<keyword evidence="4" id="KW-1185">Reference proteome</keyword>
<dbReference type="Proteomes" id="UP000008783">
    <property type="component" value="Unassembled WGS sequence"/>
</dbReference>
<dbReference type="PROSITE" id="PS50102">
    <property type="entry name" value="RRM"/>
    <property type="match status" value="1"/>
</dbReference>
<dbReference type="GeneID" id="10532855"/>
<proteinExistence type="predicted"/>
<reference key="1">
    <citation type="submission" date="2007-01" db="EMBL/GenBank/DDBJ databases">
        <title>The Genome Sequence of Puccinia graminis f. sp. tritici Strain CRL 75-36-700-3.</title>
        <authorList>
            <consortium name="The Broad Institute Genome Sequencing Platform"/>
            <person name="Birren B."/>
            <person name="Lander E."/>
            <person name="Galagan J."/>
            <person name="Nusbaum C."/>
            <person name="Devon K."/>
            <person name="Cuomo C."/>
            <person name="Jaffe D."/>
            <person name="Butler J."/>
            <person name="Alvarez P."/>
            <person name="Gnerre S."/>
            <person name="Grabherr M."/>
            <person name="Mauceli E."/>
            <person name="Brockman W."/>
            <person name="Young S."/>
            <person name="LaButti K."/>
            <person name="Sykes S."/>
            <person name="DeCaprio D."/>
            <person name="Crawford M."/>
            <person name="Koehrsen M."/>
            <person name="Engels R."/>
            <person name="Montgomery P."/>
            <person name="Pearson M."/>
            <person name="Howarth C."/>
            <person name="Larson L."/>
            <person name="White J."/>
            <person name="Zeng Q."/>
            <person name="Kodira C."/>
            <person name="Yandava C."/>
            <person name="Alvarado L."/>
            <person name="O'Leary S."/>
            <person name="Szabo L."/>
            <person name="Dean R."/>
            <person name="Schein J."/>
        </authorList>
    </citation>
    <scope>NUCLEOTIDE SEQUENCE</scope>
    <source>
        <strain>CRL 75-36-700-3</strain>
    </source>
</reference>
<sequence length="173" mass="18859">MVGIKRIATRYAKLLNGAREVKEFFVLVPAAHLFLPDISASIKRIEIITEAMSTPDLLYNDPATYCMQYRPNQHSNFVSISNLALGTTTDDIRLTFQGFGTISHCFIASDQPSRALVVFLKPSDAALQAESLDGAIADGQCISVKTIKEKELGGLALLRRITGTITCTPLLSL</sequence>
<name>E3K686_PUCGT</name>
<dbReference type="Pfam" id="PF00076">
    <property type="entry name" value="RRM_1"/>
    <property type="match status" value="1"/>
</dbReference>
<dbReference type="AlphaFoldDB" id="E3K686"/>
<dbReference type="GO" id="GO:0005634">
    <property type="term" value="C:nucleus"/>
    <property type="evidence" value="ECO:0000318"/>
    <property type="project" value="GO_Central"/>
</dbReference>
<organism evidence="3 4">
    <name type="scientific">Puccinia graminis f. sp. tritici (strain CRL 75-36-700-3 / race SCCL)</name>
    <name type="common">Black stem rust fungus</name>
    <dbReference type="NCBI Taxonomy" id="418459"/>
    <lineage>
        <taxon>Eukaryota</taxon>
        <taxon>Fungi</taxon>
        <taxon>Dikarya</taxon>
        <taxon>Basidiomycota</taxon>
        <taxon>Pucciniomycotina</taxon>
        <taxon>Pucciniomycetes</taxon>
        <taxon>Pucciniales</taxon>
        <taxon>Pucciniaceae</taxon>
        <taxon>Puccinia</taxon>
    </lineage>
</organism>
<dbReference type="EMBL" id="DS178273">
    <property type="protein sequence ID" value="EFP79657.1"/>
    <property type="molecule type" value="Genomic_DNA"/>
</dbReference>
<dbReference type="VEuPathDB" id="FungiDB:PGTG_05978"/>
<dbReference type="Gene3D" id="3.30.70.330">
    <property type="match status" value="1"/>
</dbReference>